<gene>
    <name evidence="1" type="ORF">CEXT_624251</name>
</gene>
<dbReference type="Proteomes" id="UP001054945">
    <property type="component" value="Unassembled WGS sequence"/>
</dbReference>
<proteinExistence type="predicted"/>
<evidence type="ECO:0000313" key="2">
    <source>
        <dbReference type="Proteomes" id="UP001054945"/>
    </source>
</evidence>
<comment type="caution">
    <text evidence="1">The sequence shown here is derived from an EMBL/GenBank/DDBJ whole genome shotgun (WGS) entry which is preliminary data.</text>
</comment>
<name>A0AAV4WU85_CAEEX</name>
<organism evidence="1 2">
    <name type="scientific">Caerostris extrusa</name>
    <name type="common">Bark spider</name>
    <name type="synonym">Caerostris bankana</name>
    <dbReference type="NCBI Taxonomy" id="172846"/>
    <lineage>
        <taxon>Eukaryota</taxon>
        <taxon>Metazoa</taxon>
        <taxon>Ecdysozoa</taxon>
        <taxon>Arthropoda</taxon>
        <taxon>Chelicerata</taxon>
        <taxon>Arachnida</taxon>
        <taxon>Araneae</taxon>
        <taxon>Araneomorphae</taxon>
        <taxon>Entelegynae</taxon>
        <taxon>Araneoidea</taxon>
        <taxon>Araneidae</taxon>
        <taxon>Caerostris</taxon>
    </lineage>
</organism>
<sequence>RHSKQRFPWLHKTLTLIKGTQ</sequence>
<keyword evidence="2" id="KW-1185">Reference proteome</keyword>
<protein>
    <submittedName>
        <fullName evidence="1">Uncharacterized protein</fullName>
    </submittedName>
</protein>
<reference evidence="1 2" key="1">
    <citation type="submission" date="2021-06" db="EMBL/GenBank/DDBJ databases">
        <title>Caerostris extrusa draft genome.</title>
        <authorList>
            <person name="Kono N."/>
            <person name="Arakawa K."/>
        </authorList>
    </citation>
    <scope>NUCLEOTIDE SEQUENCE [LARGE SCALE GENOMIC DNA]</scope>
</reference>
<feature type="non-terminal residue" evidence="1">
    <location>
        <position position="1"/>
    </location>
</feature>
<dbReference type="AlphaFoldDB" id="A0AAV4WU85"/>
<evidence type="ECO:0000313" key="1">
    <source>
        <dbReference type="EMBL" id="GIY85230.1"/>
    </source>
</evidence>
<dbReference type="EMBL" id="BPLR01016627">
    <property type="protein sequence ID" value="GIY85230.1"/>
    <property type="molecule type" value="Genomic_DNA"/>
</dbReference>
<accession>A0AAV4WU85</accession>